<dbReference type="PANTHER" id="PTHR12526">
    <property type="entry name" value="GLYCOSYLTRANSFERASE"/>
    <property type="match status" value="1"/>
</dbReference>
<dbReference type="EMBL" id="JACOOI010000022">
    <property type="protein sequence ID" value="MBC5644788.1"/>
    <property type="molecule type" value="Genomic_DNA"/>
</dbReference>
<keyword evidence="3" id="KW-1185">Reference proteome</keyword>
<sequence>MSHKVLFIFPRFHIGGVSKSLSFVANVCHEHGMNVHCVSMSTEPETIYLNKAIYRYTIDLHEHSKGLKRIFYRVLFMIRLRYLIHKIRPNLIIVYKPDLVKALVYNTVGLHIPIIGSERGNPIEYGERSKLYKWAYNHCAATVFQTEAASNFYKLKTKSVIIPNPAFFRSNNNNESRSRDGLNIVSVGRLSEEKNFAGLIKAFNLCKDEIKDSKLIIYGDGPEFNKLQSLIKEKGLENRVFLSGYVQDFTKQDDNAGIFVLNSLTEGMPNALIEAMIAGYTCISTDCPIGGPAWLSDNGKRVRLVPINDDKNLSKALREVVNNREEAQLLSIKAQEIKEVLHPTRIADKWISLINEILNENQRAIK</sequence>
<accession>A0ABR7E6F9</accession>
<reference evidence="2 3" key="1">
    <citation type="submission" date="2020-08" db="EMBL/GenBank/DDBJ databases">
        <title>Genome public.</title>
        <authorList>
            <person name="Liu C."/>
            <person name="Sun Q."/>
        </authorList>
    </citation>
    <scope>NUCLEOTIDE SEQUENCE [LARGE SCALE GENOMIC DNA]</scope>
    <source>
        <strain evidence="2 3">BX2</strain>
    </source>
</reference>
<evidence type="ECO:0000313" key="2">
    <source>
        <dbReference type="EMBL" id="MBC5644788.1"/>
    </source>
</evidence>
<organism evidence="2 3">
    <name type="scientific">Parabacteroides segnis</name>
    <dbReference type="NCBI Taxonomy" id="2763058"/>
    <lineage>
        <taxon>Bacteria</taxon>
        <taxon>Pseudomonadati</taxon>
        <taxon>Bacteroidota</taxon>
        <taxon>Bacteroidia</taxon>
        <taxon>Bacteroidales</taxon>
        <taxon>Tannerellaceae</taxon>
        <taxon>Parabacteroides</taxon>
    </lineage>
</organism>
<dbReference type="RefSeq" id="WP_186960595.1">
    <property type="nucleotide sequence ID" value="NZ_JACOOI010000022.1"/>
</dbReference>
<evidence type="ECO:0000259" key="1">
    <source>
        <dbReference type="Pfam" id="PF00534"/>
    </source>
</evidence>
<gene>
    <name evidence="2" type="ORF">H8S77_18060</name>
</gene>
<proteinExistence type="predicted"/>
<feature type="domain" description="Glycosyl transferase family 1" evidence="1">
    <location>
        <begin position="180"/>
        <end position="335"/>
    </location>
</feature>
<dbReference type="Pfam" id="PF00534">
    <property type="entry name" value="Glycos_transf_1"/>
    <property type="match status" value="1"/>
</dbReference>
<name>A0ABR7E6F9_9BACT</name>
<evidence type="ECO:0000313" key="3">
    <source>
        <dbReference type="Proteomes" id="UP000644010"/>
    </source>
</evidence>
<dbReference type="SUPFAM" id="SSF53756">
    <property type="entry name" value="UDP-Glycosyltransferase/glycogen phosphorylase"/>
    <property type="match status" value="1"/>
</dbReference>
<dbReference type="Gene3D" id="3.40.50.2000">
    <property type="entry name" value="Glycogen Phosphorylase B"/>
    <property type="match status" value="2"/>
</dbReference>
<protein>
    <submittedName>
        <fullName evidence="2">Glycosyltransferase</fullName>
    </submittedName>
</protein>
<dbReference type="InterPro" id="IPR001296">
    <property type="entry name" value="Glyco_trans_1"/>
</dbReference>
<comment type="caution">
    <text evidence="2">The sequence shown here is derived from an EMBL/GenBank/DDBJ whole genome shotgun (WGS) entry which is preliminary data.</text>
</comment>
<dbReference type="Proteomes" id="UP000644010">
    <property type="component" value="Unassembled WGS sequence"/>
</dbReference>